<keyword evidence="5" id="KW-1185">Reference proteome</keyword>
<keyword evidence="2" id="KW-0472">Membrane</keyword>
<dbReference type="InterPro" id="IPR032675">
    <property type="entry name" value="LRR_dom_sf"/>
</dbReference>
<reference evidence="4" key="1">
    <citation type="submission" date="2024-02" db="EMBL/GenBank/DDBJ databases">
        <authorList>
            <consortium name="ELIXIR-Norway"/>
            <consortium name="Elixir Norway"/>
        </authorList>
    </citation>
    <scope>NUCLEOTIDE SEQUENCE</scope>
</reference>
<feature type="transmembrane region" description="Helical" evidence="2">
    <location>
        <begin position="534"/>
        <end position="555"/>
    </location>
</feature>
<organism evidence="4 5">
    <name type="scientific">Sphagnum troendelagicum</name>
    <dbReference type="NCBI Taxonomy" id="128251"/>
    <lineage>
        <taxon>Eukaryota</taxon>
        <taxon>Viridiplantae</taxon>
        <taxon>Streptophyta</taxon>
        <taxon>Embryophyta</taxon>
        <taxon>Bryophyta</taxon>
        <taxon>Sphagnophytina</taxon>
        <taxon>Sphagnopsida</taxon>
        <taxon>Sphagnales</taxon>
        <taxon>Sphagnaceae</taxon>
        <taxon>Sphagnum</taxon>
    </lineage>
</organism>
<evidence type="ECO:0000313" key="5">
    <source>
        <dbReference type="Proteomes" id="UP001497512"/>
    </source>
</evidence>
<evidence type="ECO:0000256" key="2">
    <source>
        <dbReference type="SAM" id="Phobius"/>
    </source>
</evidence>
<proteinExistence type="predicted"/>
<evidence type="ECO:0000259" key="3">
    <source>
        <dbReference type="Pfam" id="PF12819"/>
    </source>
</evidence>
<accession>A0ABP0TU98</accession>
<evidence type="ECO:0000313" key="4">
    <source>
        <dbReference type="EMBL" id="CAK9204722.1"/>
    </source>
</evidence>
<gene>
    <name evidence="4" type="ORF">CSSPTR1EN2_LOCUS7528</name>
</gene>
<dbReference type="PANTHER" id="PTHR45631">
    <property type="entry name" value="OS07G0107800 PROTEIN-RELATED"/>
    <property type="match status" value="1"/>
</dbReference>
<dbReference type="InterPro" id="IPR001611">
    <property type="entry name" value="Leu-rich_rpt"/>
</dbReference>
<dbReference type="PANTHER" id="PTHR45631:SF191">
    <property type="entry name" value="DI-GLUCOSE BINDING PROTEIN WITH LEUCINE-RICH REPEAT DOMAIN-CONTAINING PROTEIN"/>
    <property type="match status" value="1"/>
</dbReference>
<dbReference type="EMBL" id="OZ019906">
    <property type="protein sequence ID" value="CAK9204722.1"/>
    <property type="molecule type" value="Genomic_DNA"/>
</dbReference>
<protein>
    <recommendedName>
        <fullName evidence="3">Malectin-like domain-containing protein</fullName>
    </recommendedName>
</protein>
<feature type="domain" description="Malectin-like" evidence="3">
    <location>
        <begin position="15"/>
        <end position="345"/>
    </location>
</feature>
<dbReference type="Pfam" id="PF12819">
    <property type="entry name" value="Malectin_like"/>
    <property type="match status" value="1"/>
</dbReference>
<dbReference type="Gene3D" id="2.60.120.430">
    <property type="entry name" value="Galactose-binding lectin"/>
    <property type="match status" value="2"/>
</dbReference>
<evidence type="ECO:0000256" key="1">
    <source>
        <dbReference type="ARBA" id="ARBA00004167"/>
    </source>
</evidence>
<keyword evidence="2" id="KW-0812">Transmembrane</keyword>
<comment type="subcellular location">
    <subcellularLocation>
        <location evidence="1">Membrane</location>
        <topology evidence="1">Single-pass membrane protein</topology>
    </subcellularLocation>
</comment>
<dbReference type="Gene3D" id="3.80.10.10">
    <property type="entry name" value="Ribonuclease Inhibitor"/>
    <property type="match status" value="1"/>
</dbReference>
<name>A0ABP0TU98_9BRYO</name>
<keyword evidence="2" id="KW-1133">Transmembrane helix</keyword>
<sequence>MGLPCVYSTDNYIRIDCGGSVDFTNNINETWMSDKYFTGGAPATVLDPGQFVQQQERTVRFFPIAMGKKNCYVVNVPNGRYFIRMFFVYDDYDRQQHSPSFDVSVEGTVVFSWRNPWQDYFAQNGAYSDLFAFIHDGAATMCFYSIATDSPVIGALELLEVDELSYDSLSTGESVILVNYGRLMTGYESFGPGFTNDTDELGRGWEQDDFYSFSPKSVLTTTQNILNTTLPPNYFPEKLYQACRSLAEGGSINYVFEVDSNLDYAIWLHFAEIDPSVKAQGQRVFDVRINNQVVLPSLDIYKLAGGPFSAYDWHFTVVNLTGSSLTIDFEAKIGPPLICGLEVYALLTADLTTKVTEAMAMQALRMSLNVPERMGWNGDPCAPTRWDPWEGVTCNLAVDKSGLIITNLNISGQGLQGFISDQITLLTHLTTLNLSNNMLGGSIPAGLGLNSLTSVDLSGNLLTGNIPASLGSQQLRQLLLSNNQLSGQVPIPIYSMGVHGGFINLSSNAGLCGVPSLPKCPPFWRGVLSTGSKIGIVIGTSTAVLAVVILVYFYLKRHSVEDDYNFNLPNQLAARTKWYQNHRMSVHEAEDEHILQPHLSTKFGFSSNIAPL</sequence>
<dbReference type="Pfam" id="PF00560">
    <property type="entry name" value="LRR_1"/>
    <property type="match status" value="3"/>
</dbReference>
<dbReference type="InterPro" id="IPR024788">
    <property type="entry name" value="Malectin-like_Carb-bd_dom"/>
</dbReference>
<dbReference type="Proteomes" id="UP001497512">
    <property type="component" value="Chromosome 14"/>
</dbReference>
<dbReference type="SUPFAM" id="SSF52058">
    <property type="entry name" value="L domain-like"/>
    <property type="match status" value="1"/>
</dbReference>